<dbReference type="GO" id="GO:0007035">
    <property type="term" value="P:vacuolar acidification"/>
    <property type="evidence" value="ECO:0007669"/>
    <property type="project" value="TreeGrafter"/>
</dbReference>
<keyword evidence="6 9" id="KW-1133">Transmembrane helix</keyword>
<comment type="function">
    <text evidence="9">Essential component of the vacuolar proton pump (V-ATPase), a multimeric enzyme that catalyzes the translocation of protons across the membranes. Required for assembly and activity of the V-ATPase.</text>
</comment>
<feature type="transmembrane region" description="Helical" evidence="9">
    <location>
        <begin position="493"/>
        <end position="518"/>
    </location>
</feature>
<dbReference type="GO" id="GO:0046961">
    <property type="term" value="F:proton-transporting ATPase activity, rotational mechanism"/>
    <property type="evidence" value="ECO:0007669"/>
    <property type="project" value="InterPro"/>
</dbReference>
<feature type="transmembrane region" description="Helical" evidence="9">
    <location>
        <begin position="449"/>
        <end position="472"/>
    </location>
</feature>
<evidence type="ECO:0000256" key="5">
    <source>
        <dbReference type="ARBA" id="ARBA00022781"/>
    </source>
</evidence>
<dbReference type="GO" id="GO:0005886">
    <property type="term" value="C:plasma membrane"/>
    <property type="evidence" value="ECO:0007669"/>
    <property type="project" value="TreeGrafter"/>
</dbReference>
<comment type="similarity">
    <text evidence="2 9">Belongs to the V-ATPase 116 kDa subunit family.</text>
</comment>
<dbReference type="RefSeq" id="XP_011209673.1">
    <property type="nucleotide sequence ID" value="XM_011211371.2"/>
</dbReference>
<dbReference type="KEGG" id="bdr:105230552"/>
<dbReference type="OrthoDB" id="10264220at2759"/>
<dbReference type="GO" id="GO:0051117">
    <property type="term" value="F:ATPase binding"/>
    <property type="evidence" value="ECO:0007669"/>
    <property type="project" value="TreeGrafter"/>
</dbReference>
<dbReference type="AlphaFoldDB" id="A0A034WB03"/>
<keyword evidence="10" id="KW-0175">Coiled coil</keyword>
<name>A0A034WB03_BACDO</name>
<dbReference type="GO" id="GO:0000220">
    <property type="term" value="C:vacuolar proton-transporting V-type ATPase, V0 domain"/>
    <property type="evidence" value="ECO:0007669"/>
    <property type="project" value="InterPro"/>
</dbReference>
<dbReference type="PANTHER" id="PTHR11629:SF63">
    <property type="entry name" value="V-TYPE PROTON ATPASE SUBUNIT A"/>
    <property type="match status" value="1"/>
</dbReference>
<evidence type="ECO:0000256" key="3">
    <source>
        <dbReference type="ARBA" id="ARBA00022448"/>
    </source>
</evidence>
<dbReference type="PANTHER" id="PTHR11629">
    <property type="entry name" value="VACUOLAR PROTON ATPASES"/>
    <property type="match status" value="1"/>
</dbReference>
<evidence type="ECO:0000256" key="8">
    <source>
        <dbReference type="ARBA" id="ARBA00023136"/>
    </source>
</evidence>
<reference evidence="13" key="2">
    <citation type="submission" date="2022-04" db="UniProtKB">
        <authorList>
            <consortium name="RefSeq"/>
        </authorList>
    </citation>
    <scope>IDENTIFICATION</scope>
    <source>
        <strain evidence="13">Punador</strain>
    </source>
</reference>
<evidence type="ECO:0000313" key="11">
    <source>
        <dbReference type="EMBL" id="JAC51497.1"/>
    </source>
</evidence>
<comment type="subcellular location">
    <subcellularLocation>
        <location evidence="1">Membrane</location>
        <topology evidence="1">Multi-pass membrane protein</topology>
    </subcellularLocation>
</comment>
<evidence type="ECO:0000256" key="1">
    <source>
        <dbReference type="ARBA" id="ARBA00004141"/>
    </source>
</evidence>
<dbReference type="Proteomes" id="UP001652620">
    <property type="component" value="Chromosome 3"/>
</dbReference>
<keyword evidence="7 9" id="KW-0406">Ion transport</keyword>
<evidence type="ECO:0000313" key="13">
    <source>
        <dbReference type="RefSeq" id="XP_011209673.1"/>
    </source>
</evidence>
<evidence type="ECO:0000256" key="2">
    <source>
        <dbReference type="ARBA" id="ARBA00009904"/>
    </source>
</evidence>
<reference evidence="11" key="1">
    <citation type="journal article" date="2014" name="BMC Genomics">
        <title>Characterizing the developmental transcriptome of the oriental fruit fly, Bactrocera dorsalis (Diptera: Tephritidae) through comparative genomic analysis with Drosophila melanogaster utilizing modENCODE datasets.</title>
        <authorList>
            <person name="Geib S.M."/>
            <person name="Calla B."/>
            <person name="Hall B."/>
            <person name="Hou S."/>
            <person name="Manoukis N.C."/>
        </authorList>
    </citation>
    <scope>NUCLEOTIDE SEQUENCE</scope>
    <source>
        <strain evidence="11">Punador</strain>
    </source>
</reference>
<keyword evidence="3 9" id="KW-0813">Transport</keyword>
<gene>
    <name evidence="11" type="primary">VPP1</name>
    <name evidence="13" type="synonym">LOC105230552</name>
</gene>
<evidence type="ECO:0000256" key="4">
    <source>
        <dbReference type="ARBA" id="ARBA00022692"/>
    </source>
</evidence>
<evidence type="ECO:0000256" key="10">
    <source>
        <dbReference type="SAM" id="Coils"/>
    </source>
</evidence>
<keyword evidence="8 9" id="KW-0472">Membrane</keyword>
<proteinExistence type="inferred from homology"/>
<feature type="transmembrane region" description="Helical" evidence="9">
    <location>
        <begin position="619"/>
        <end position="642"/>
    </location>
</feature>
<protein>
    <recommendedName>
        <fullName evidence="9">V-type proton ATPase subunit a</fullName>
    </recommendedName>
</protein>
<keyword evidence="5 9" id="KW-0375">Hydrogen ion transport</keyword>
<keyword evidence="12" id="KW-1185">Reference proteome</keyword>
<dbReference type="EMBL" id="GAKP01007455">
    <property type="protein sequence ID" value="JAC51497.1"/>
    <property type="molecule type" value="Transcribed_RNA"/>
</dbReference>
<feature type="coiled-coil region" evidence="10">
    <location>
        <begin position="126"/>
        <end position="167"/>
    </location>
</feature>
<dbReference type="PIRSF" id="PIRSF001293">
    <property type="entry name" value="ATP6V0A1"/>
    <property type="match status" value="1"/>
</dbReference>
<dbReference type="CTD" id="246543"/>
<dbReference type="RefSeq" id="XP_011209673.2">
    <property type="nucleotide sequence ID" value="XM_011211371.3"/>
</dbReference>
<sequence length="898" mass="103455">MSSEEASQSRKKMENPFDILRGRRTEKNIAAPAFFRSEKMSLCQILLHRETAFDCLYNLGMEGKVQFIAHNDGYYLPCMNYVSEVQRCNEVLHIMKDLQAEIEDCNLTTVYYPNVDTDEVPNESDLPRIEAQIEEVRIELDDVLSEKEELESQRQILNERLFVLARAEAFFTGATNREAVMAWTNSMIMNILREGTQAHSMSRDNQAHLGFVTGTILIDKFRAFELVLWRICHGNFYMRRAEIPAVDTDQKSKNSGRRYAFVILFIGEAMRRKISKLCQTFSVQLHDYPETAEARIEYRKRIALELSDLETVLDQIKAQRRRILSIVTLELCIWRSKINKMIMIYDSMNKMTNVHQLDNQKYLVVECWIPTNSVTTVRNTLMKGAYRSSKGAQTFPPIITVQKFKPHLREPPTYFELNKFTRGFQNLVDAYGMASYKELNPAPYTIITFPFLFAIMFGDVGHGIIMTSFAAWMCLTEKKQEDRMKHSKGSNEVFGLIFAGRYVILLMGIFSIYTGFIYNDIFSRPANLFGSHWRVNYTKSTVQSNKLLQLDPQHAENYIGTPYIFGVDPIWEVAGQYSITTFNSLKMKIAIILGVVHMIFGLSLSAWNSIYFQNPGDLYLVFFPQIIFLTCLFFYLVLLIFIKWSIFGGHFDTPYNSACAPSILIMFINMVLFKDGSKDVVSGCNLEMFTGQTIVQYLLIFVAFSAIPVLLIGKPVYIHFEQKKIKAIQDAERKRKASRETLNSVRKTLQTYNVEYMKSSTSSQVFTDLEEEKVDMTEVWIHQGIHCIESVLGSVSHTASYLRLWALSLAHDQLSSVLWKMVLQIPLVGNHGLADGILLYFIFYVWAALTIAILVVMEGLSAFLHTLRLHWVEFQSKFYTGAGEKFIPFYFEPTTRYG</sequence>
<evidence type="ECO:0000256" key="9">
    <source>
        <dbReference type="RuleBase" id="RU361189"/>
    </source>
</evidence>
<organism evidence="11">
    <name type="scientific">Bactrocera dorsalis</name>
    <name type="common">Oriental fruit fly</name>
    <name type="synonym">Dacus dorsalis</name>
    <dbReference type="NCBI Taxonomy" id="27457"/>
    <lineage>
        <taxon>Eukaryota</taxon>
        <taxon>Metazoa</taxon>
        <taxon>Ecdysozoa</taxon>
        <taxon>Arthropoda</taxon>
        <taxon>Hexapoda</taxon>
        <taxon>Insecta</taxon>
        <taxon>Pterygota</taxon>
        <taxon>Neoptera</taxon>
        <taxon>Endopterygota</taxon>
        <taxon>Diptera</taxon>
        <taxon>Brachycera</taxon>
        <taxon>Muscomorpha</taxon>
        <taxon>Tephritoidea</taxon>
        <taxon>Tephritidae</taxon>
        <taxon>Bactrocera</taxon>
        <taxon>Bactrocera</taxon>
    </lineage>
</organism>
<feature type="transmembrane region" description="Helical" evidence="9">
    <location>
        <begin position="694"/>
        <end position="713"/>
    </location>
</feature>
<dbReference type="GeneID" id="105230552"/>
<feature type="transmembrane region" description="Helical" evidence="9">
    <location>
        <begin position="589"/>
        <end position="607"/>
    </location>
</feature>
<evidence type="ECO:0000313" key="12">
    <source>
        <dbReference type="Proteomes" id="UP001652620"/>
    </source>
</evidence>
<accession>A0A034WB03</accession>
<evidence type="ECO:0000256" key="7">
    <source>
        <dbReference type="ARBA" id="ARBA00023065"/>
    </source>
</evidence>
<feature type="transmembrane region" description="Helical" evidence="9">
    <location>
        <begin position="654"/>
        <end position="673"/>
    </location>
</feature>
<feature type="transmembrane region" description="Helical" evidence="9">
    <location>
        <begin position="837"/>
        <end position="860"/>
    </location>
</feature>
<keyword evidence="4 9" id="KW-0812">Transmembrane</keyword>
<dbReference type="Pfam" id="PF01496">
    <property type="entry name" value="V_ATPase_I"/>
    <property type="match status" value="1"/>
</dbReference>
<dbReference type="InterPro" id="IPR002490">
    <property type="entry name" value="V-ATPase_116kDa_su"/>
</dbReference>
<dbReference type="InterPro" id="IPR026028">
    <property type="entry name" value="V-type_ATPase_116kDa_su_euka"/>
</dbReference>
<evidence type="ECO:0000256" key="6">
    <source>
        <dbReference type="ARBA" id="ARBA00022989"/>
    </source>
</evidence>